<evidence type="ECO:0000313" key="2">
    <source>
        <dbReference type="EMBL" id="CAB1414562.1"/>
    </source>
</evidence>
<protein>
    <submittedName>
        <fullName evidence="2">Uncharacterized protein</fullName>
    </submittedName>
</protein>
<accession>A0A9N7TK65</accession>
<evidence type="ECO:0000256" key="1">
    <source>
        <dbReference type="SAM" id="MobiDB-lite"/>
    </source>
</evidence>
<dbReference type="EMBL" id="CADEAL010000113">
    <property type="protein sequence ID" value="CAB1414562.1"/>
    <property type="molecule type" value="Genomic_DNA"/>
</dbReference>
<evidence type="ECO:0000313" key="3">
    <source>
        <dbReference type="Proteomes" id="UP001153269"/>
    </source>
</evidence>
<gene>
    <name evidence="2" type="ORF">PLEPLA_LOCUS2271</name>
</gene>
<organism evidence="2 3">
    <name type="scientific">Pleuronectes platessa</name>
    <name type="common">European plaice</name>
    <dbReference type="NCBI Taxonomy" id="8262"/>
    <lineage>
        <taxon>Eukaryota</taxon>
        <taxon>Metazoa</taxon>
        <taxon>Chordata</taxon>
        <taxon>Craniata</taxon>
        <taxon>Vertebrata</taxon>
        <taxon>Euteleostomi</taxon>
        <taxon>Actinopterygii</taxon>
        <taxon>Neopterygii</taxon>
        <taxon>Teleostei</taxon>
        <taxon>Neoteleostei</taxon>
        <taxon>Acanthomorphata</taxon>
        <taxon>Carangaria</taxon>
        <taxon>Pleuronectiformes</taxon>
        <taxon>Pleuronectoidei</taxon>
        <taxon>Pleuronectidae</taxon>
        <taxon>Pleuronectes</taxon>
    </lineage>
</organism>
<keyword evidence="3" id="KW-1185">Reference proteome</keyword>
<comment type="caution">
    <text evidence="2">The sequence shown here is derived from an EMBL/GenBank/DDBJ whole genome shotgun (WGS) entry which is preliminary data.</text>
</comment>
<dbReference type="AlphaFoldDB" id="A0A9N7TK65"/>
<feature type="compositionally biased region" description="Polar residues" evidence="1">
    <location>
        <begin position="87"/>
        <end position="98"/>
    </location>
</feature>
<feature type="region of interest" description="Disordered" evidence="1">
    <location>
        <begin position="75"/>
        <end position="108"/>
    </location>
</feature>
<proteinExistence type="predicted"/>
<reference evidence="2" key="1">
    <citation type="submission" date="2020-03" db="EMBL/GenBank/DDBJ databases">
        <authorList>
            <person name="Weist P."/>
        </authorList>
    </citation>
    <scope>NUCLEOTIDE SEQUENCE</scope>
</reference>
<name>A0A9N7TK65_PLEPL</name>
<dbReference type="Proteomes" id="UP001153269">
    <property type="component" value="Unassembled WGS sequence"/>
</dbReference>
<sequence length="108" mass="12277">MAQHTSSEDAQVAARPGALWAMNGLLIRNVDRWDILPPLGTLPRRSATSLPRHSARITRLPLLRHLMPPRNRFNFNEQPRPLPHLSINPTTPLLQQNPRAWITGDERA</sequence>